<comment type="function">
    <text evidence="8">Catalyzes the phosphorylation of the 3'-hydroxyl group of dephosphocoenzyme A to form coenzyme A.</text>
</comment>
<dbReference type="UniPathway" id="UPA00241">
    <property type="reaction ID" value="UER00356"/>
</dbReference>
<evidence type="ECO:0000256" key="4">
    <source>
        <dbReference type="ARBA" id="ARBA00022741"/>
    </source>
</evidence>
<dbReference type="EMBL" id="JABBVZ010000032">
    <property type="protein sequence ID" value="NMP22844.1"/>
    <property type="molecule type" value="Genomic_DNA"/>
</dbReference>
<dbReference type="RefSeq" id="WP_169099554.1">
    <property type="nucleotide sequence ID" value="NZ_JABBVZ010000032.1"/>
</dbReference>
<dbReference type="AlphaFoldDB" id="A0A7Y0L3V7"/>
<sequence length="199" mass="21756">MRLIGLTGGIGSGKSSVSQMLSSYGASIIDADQITHALERRGQPVWRAIFEAFGWPVLAANGELDRKKLGHWVFGTPALRARLNAIVHPAVRAEVRRQAQAAAESGAPVAVLDVPLLIEGGLYRMVDEVWVVYADPDDQAARIQARDGVGEDHAWQRIRAQMPLKDKLAYADRVIDNRGGLAELERVVKDLWQNVATGD</sequence>
<dbReference type="GO" id="GO:0005737">
    <property type="term" value="C:cytoplasm"/>
    <property type="evidence" value="ECO:0007669"/>
    <property type="project" value="UniProtKB-SubCell"/>
</dbReference>
<accession>A0A7Y0L3V7</accession>
<keyword evidence="4 8" id="KW-0547">Nucleotide-binding</keyword>
<evidence type="ECO:0000256" key="1">
    <source>
        <dbReference type="ARBA" id="ARBA00009018"/>
    </source>
</evidence>
<dbReference type="Proteomes" id="UP000533476">
    <property type="component" value="Unassembled WGS sequence"/>
</dbReference>
<keyword evidence="5 8" id="KW-0418">Kinase</keyword>
<comment type="catalytic activity">
    <reaction evidence="8">
        <text>3'-dephospho-CoA + ATP = ADP + CoA + H(+)</text>
        <dbReference type="Rhea" id="RHEA:18245"/>
        <dbReference type="ChEBI" id="CHEBI:15378"/>
        <dbReference type="ChEBI" id="CHEBI:30616"/>
        <dbReference type="ChEBI" id="CHEBI:57287"/>
        <dbReference type="ChEBI" id="CHEBI:57328"/>
        <dbReference type="ChEBI" id="CHEBI:456216"/>
        <dbReference type="EC" id="2.7.1.24"/>
    </reaction>
</comment>
<comment type="similarity">
    <text evidence="1 8">Belongs to the CoaE family.</text>
</comment>
<dbReference type="GO" id="GO:0004140">
    <property type="term" value="F:dephospho-CoA kinase activity"/>
    <property type="evidence" value="ECO:0007669"/>
    <property type="project" value="UniProtKB-UniRule"/>
</dbReference>
<dbReference type="InterPro" id="IPR027417">
    <property type="entry name" value="P-loop_NTPase"/>
</dbReference>
<evidence type="ECO:0000313" key="10">
    <source>
        <dbReference type="EMBL" id="NMP22844.1"/>
    </source>
</evidence>
<dbReference type="PANTHER" id="PTHR10695">
    <property type="entry name" value="DEPHOSPHO-COA KINASE-RELATED"/>
    <property type="match status" value="1"/>
</dbReference>
<dbReference type="Gene3D" id="3.40.50.300">
    <property type="entry name" value="P-loop containing nucleotide triphosphate hydrolases"/>
    <property type="match status" value="1"/>
</dbReference>
<dbReference type="FunFam" id="3.40.50.300:FF:000991">
    <property type="entry name" value="Dephospho-CoA kinase"/>
    <property type="match status" value="1"/>
</dbReference>
<keyword evidence="7 8" id="KW-0173">Coenzyme A biosynthesis</keyword>
<evidence type="ECO:0000256" key="5">
    <source>
        <dbReference type="ARBA" id="ARBA00022777"/>
    </source>
</evidence>
<dbReference type="EC" id="2.7.1.24" evidence="8 9"/>
<name>A0A7Y0L3V7_9FIRM</name>
<dbReference type="InterPro" id="IPR001977">
    <property type="entry name" value="Depp_CoAkinase"/>
</dbReference>
<gene>
    <name evidence="8" type="primary">coaE</name>
    <name evidence="10" type="ORF">HIJ39_10835</name>
</gene>
<evidence type="ECO:0000256" key="8">
    <source>
        <dbReference type="HAMAP-Rule" id="MF_00376"/>
    </source>
</evidence>
<evidence type="ECO:0000256" key="9">
    <source>
        <dbReference type="NCBIfam" id="TIGR00152"/>
    </source>
</evidence>
<dbReference type="GO" id="GO:0005524">
    <property type="term" value="F:ATP binding"/>
    <property type="evidence" value="ECO:0007669"/>
    <property type="project" value="UniProtKB-UniRule"/>
</dbReference>
<dbReference type="PROSITE" id="PS51219">
    <property type="entry name" value="DPCK"/>
    <property type="match status" value="1"/>
</dbReference>
<dbReference type="Pfam" id="PF01121">
    <property type="entry name" value="CoaE"/>
    <property type="match status" value="1"/>
</dbReference>
<proteinExistence type="inferred from homology"/>
<evidence type="ECO:0000256" key="6">
    <source>
        <dbReference type="ARBA" id="ARBA00022840"/>
    </source>
</evidence>
<organism evidence="10 11">
    <name type="scientific">Sulfobacillus harzensis</name>
    <dbReference type="NCBI Taxonomy" id="2729629"/>
    <lineage>
        <taxon>Bacteria</taxon>
        <taxon>Bacillati</taxon>
        <taxon>Bacillota</taxon>
        <taxon>Clostridia</taxon>
        <taxon>Eubacteriales</taxon>
        <taxon>Clostridiales Family XVII. Incertae Sedis</taxon>
        <taxon>Sulfobacillus</taxon>
    </lineage>
</organism>
<dbReference type="CDD" id="cd02022">
    <property type="entry name" value="DPCK"/>
    <property type="match status" value="1"/>
</dbReference>
<evidence type="ECO:0000313" key="11">
    <source>
        <dbReference type="Proteomes" id="UP000533476"/>
    </source>
</evidence>
<feature type="binding site" evidence="8">
    <location>
        <begin position="11"/>
        <end position="16"/>
    </location>
    <ligand>
        <name>ATP</name>
        <dbReference type="ChEBI" id="CHEBI:30616"/>
    </ligand>
</feature>
<reference evidence="10 11" key="1">
    <citation type="submission" date="2020-04" db="EMBL/GenBank/DDBJ databases">
        <authorList>
            <person name="Zhang R."/>
            <person name="Schippers A."/>
        </authorList>
    </citation>
    <scope>NUCLEOTIDE SEQUENCE [LARGE SCALE GENOMIC DNA]</scope>
    <source>
        <strain evidence="10 11">DSM 109850</strain>
    </source>
</reference>
<evidence type="ECO:0000256" key="3">
    <source>
        <dbReference type="ARBA" id="ARBA00022679"/>
    </source>
</evidence>
<evidence type="ECO:0000256" key="2">
    <source>
        <dbReference type="ARBA" id="ARBA00022490"/>
    </source>
</evidence>
<dbReference type="NCBIfam" id="TIGR00152">
    <property type="entry name" value="dephospho-CoA kinase"/>
    <property type="match status" value="1"/>
</dbReference>
<dbReference type="GO" id="GO:0015937">
    <property type="term" value="P:coenzyme A biosynthetic process"/>
    <property type="evidence" value="ECO:0007669"/>
    <property type="project" value="UniProtKB-UniRule"/>
</dbReference>
<comment type="subcellular location">
    <subcellularLocation>
        <location evidence="8">Cytoplasm</location>
    </subcellularLocation>
</comment>
<protein>
    <recommendedName>
        <fullName evidence="8 9">Dephospho-CoA kinase</fullName>
        <ecNumber evidence="8 9">2.7.1.24</ecNumber>
    </recommendedName>
    <alternativeName>
        <fullName evidence="8">Dephosphocoenzyme A kinase</fullName>
    </alternativeName>
</protein>
<dbReference type="HAMAP" id="MF_00376">
    <property type="entry name" value="Dephospho_CoA_kinase"/>
    <property type="match status" value="1"/>
</dbReference>
<keyword evidence="11" id="KW-1185">Reference proteome</keyword>
<evidence type="ECO:0000256" key="7">
    <source>
        <dbReference type="ARBA" id="ARBA00022993"/>
    </source>
</evidence>
<comment type="caution">
    <text evidence="10">The sequence shown here is derived from an EMBL/GenBank/DDBJ whole genome shotgun (WGS) entry which is preliminary data.</text>
</comment>
<keyword evidence="3 8" id="KW-0808">Transferase</keyword>
<keyword evidence="6 8" id="KW-0067">ATP-binding</keyword>
<keyword evidence="2 8" id="KW-0963">Cytoplasm</keyword>
<dbReference type="SUPFAM" id="SSF52540">
    <property type="entry name" value="P-loop containing nucleoside triphosphate hydrolases"/>
    <property type="match status" value="1"/>
</dbReference>
<comment type="pathway">
    <text evidence="8">Cofactor biosynthesis; coenzyme A biosynthesis; CoA from (R)-pantothenate: step 5/5.</text>
</comment>
<dbReference type="PANTHER" id="PTHR10695:SF46">
    <property type="entry name" value="BIFUNCTIONAL COENZYME A SYNTHASE-RELATED"/>
    <property type="match status" value="1"/>
</dbReference>